<keyword evidence="3" id="KW-1185">Reference proteome</keyword>
<dbReference type="VEuPathDB" id="FungiDB:AeMF1_021468"/>
<protein>
    <submittedName>
        <fullName evidence="2">Uncharacterized protein</fullName>
    </submittedName>
</protein>
<feature type="region of interest" description="Disordered" evidence="1">
    <location>
        <begin position="1"/>
        <end position="91"/>
    </location>
</feature>
<dbReference type="EMBL" id="VJMJ01000273">
    <property type="protein sequence ID" value="KAF0724336.1"/>
    <property type="molecule type" value="Genomic_DNA"/>
</dbReference>
<evidence type="ECO:0000256" key="1">
    <source>
        <dbReference type="SAM" id="MobiDB-lite"/>
    </source>
</evidence>
<comment type="caution">
    <text evidence="2">The sequence shown here is derived from an EMBL/GenBank/DDBJ whole genome shotgun (WGS) entry which is preliminary data.</text>
</comment>
<dbReference type="Proteomes" id="UP000481153">
    <property type="component" value="Unassembled WGS sequence"/>
</dbReference>
<reference evidence="2 3" key="1">
    <citation type="submission" date="2019-07" db="EMBL/GenBank/DDBJ databases">
        <title>Genomics analysis of Aphanomyces spp. identifies a new class of oomycete effector associated with host adaptation.</title>
        <authorList>
            <person name="Gaulin E."/>
        </authorList>
    </citation>
    <scope>NUCLEOTIDE SEQUENCE [LARGE SCALE GENOMIC DNA]</scope>
    <source>
        <strain evidence="2 3">ATCC 201684</strain>
    </source>
</reference>
<evidence type="ECO:0000313" key="2">
    <source>
        <dbReference type="EMBL" id="KAF0724336.1"/>
    </source>
</evidence>
<sequence length="455" mass="51697">MSSGQKWRKSESPSGVRPISSYFKPLSPSSYESPRKFKNPVSDTRNGIRGRQPSEKGKQGLNDVQIIDVAQTPSRGNDKPPRTPNKSPVTANKYVYLPDNEMDLSTPVQQQHKRLDQKPITPSSTTKSSMNNSLVFDIVTSLSTNDPDVAISALRSVVALGKEYPTPLLFQELLDQIENETSYSRAVAIYSSLIFVMEQASQCQIAIAFPMEWTAVDKVLQDLVLSPMNDKWQRTLLVLQFMEHLFDRDMLICQERFAATNKDWIHQTRLSILLSEEKKDRRTKKVLNNAILSALGRLVDLWIRVYDSGECNEVYLQDGRECCVAATRLLEMLMLLTDQVDNALQRIQSSLQPMSQATKYIFLHTLKHPAVKSMLGTAAVGRSKTSRCKEMEWFDCIAECHFIAKQSSGKLQTTMETEGRDLERFAALHLKTYASNHDPSKVRHLFKHILNLQKR</sequence>
<name>A0A6G0WAR4_9STRA</name>
<dbReference type="AlphaFoldDB" id="A0A6G0WAR4"/>
<evidence type="ECO:0000313" key="3">
    <source>
        <dbReference type="Proteomes" id="UP000481153"/>
    </source>
</evidence>
<feature type="region of interest" description="Disordered" evidence="1">
    <location>
        <begin position="108"/>
        <end position="127"/>
    </location>
</feature>
<gene>
    <name evidence="2" type="ORF">Ae201684_016998</name>
</gene>
<accession>A0A6G0WAR4</accession>
<proteinExistence type="predicted"/>
<organism evidence="2 3">
    <name type="scientific">Aphanomyces euteiches</name>
    <dbReference type="NCBI Taxonomy" id="100861"/>
    <lineage>
        <taxon>Eukaryota</taxon>
        <taxon>Sar</taxon>
        <taxon>Stramenopiles</taxon>
        <taxon>Oomycota</taxon>
        <taxon>Saprolegniomycetes</taxon>
        <taxon>Saprolegniales</taxon>
        <taxon>Verrucalvaceae</taxon>
        <taxon>Aphanomyces</taxon>
    </lineage>
</organism>
<feature type="compositionally biased region" description="Low complexity" evidence="1">
    <location>
        <begin position="118"/>
        <end position="127"/>
    </location>
</feature>